<reference evidence="1 2" key="1">
    <citation type="journal article" date="2022" name="Plant J.">
        <title>Chromosome-level genome of Camellia lanceoleosa provides a valuable resource for understanding genome evolution and self-incompatibility.</title>
        <authorList>
            <person name="Gong W."/>
            <person name="Xiao S."/>
            <person name="Wang L."/>
            <person name="Liao Z."/>
            <person name="Chang Y."/>
            <person name="Mo W."/>
            <person name="Hu G."/>
            <person name="Li W."/>
            <person name="Zhao G."/>
            <person name="Zhu H."/>
            <person name="Hu X."/>
            <person name="Ji K."/>
            <person name="Xiang X."/>
            <person name="Song Q."/>
            <person name="Yuan D."/>
            <person name="Jin S."/>
            <person name="Zhang L."/>
        </authorList>
    </citation>
    <scope>NUCLEOTIDE SEQUENCE [LARGE SCALE GENOMIC DNA]</scope>
    <source>
        <strain evidence="1">SQ_2022a</strain>
    </source>
</reference>
<accession>A0ACC0HEE6</accession>
<protein>
    <submittedName>
        <fullName evidence="1">Receptor-like protein 9DC3</fullName>
    </submittedName>
</protein>
<evidence type="ECO:0000313" key="2">
    <source>
        <dbReference type="Proteomes" id="UP001060215"/>
    </source>
</evidence>
<organism evidence="1 2">
    <name type="scientific">Camellia lanceoleosa</name>
    <dbReference type="NCBI Taxonomy" id="1840588"/>
    <lineage>
        <taxon>Eukaryota</taxon>
        <taxon>Viridiplantae</taxon>
        <taxon>Streptophyta</taxon>
        <taxon>Embryophyta</taxon>
        <taxon>Tracheophyta</taxon>
        <taxon>Spermatophyta</taxon>
        <taxon>Magnoliopsida</taxon>
        <taxon>eudicotyledons</taxon>
        <taxon>Gunneridae</taxon>
        <taxon>Pentapetalae</taxon>
        <taxon>asterids</taxon>
        <taxon>Ericales</taxon>
        <taxon>Theaceae</taxon>
        <taxon>Camellia</taxon>
    </lineage>
</organism>
<proteinExistence type="predicted"/>
<sequence length="122" mass="13760">MFLEVLNLSDNQLAGPIPQGRQFYTFENDSYSGNLALCGLPLSKKCKELLPLPPPPTLQQDENLDKSSGFNWQVVVLGYGCGFLFGMIMGYLMFVTRRPEWLMTIVEGKHHKKVKKSKKGAH</sequence>
<comment type="caution">
    <text evidence="1">The sequence shown here is derived from an EMBL/GenBank/DDBJ whole genome shotgun (WGS) entry which is preliminary data.</text>
</comment>
<keyword evidence="2" id="KW-1185">Reference proteome</keyword>
<dbReference type="Proteomes" id="UP001060215">
    <property type="component" value="Chromosome 5"/>
</dbReference>
<dbReference type="EMBL" id="CM045762">
    <property type="protein sequence ID" value="KAI8010386.1"/>
    <property type="molecule type" value="Genomic_DNA"/>
</dbReference>
<gene>
    <name evidence="1" type="ORF">LOK49_LG06G01886</name>
</gene>
<evidence type="ECO:0000313" key="1">
    <source>
        <dbReference type="EMBL" id="KAI8010386.1"/>
    </source>
</evidence>
<name>A0ACC0HEE6_9ERIC</name>